<evidence type="ECO:0000313" key="3">
    <source>
        <dbReference type="Proteomes" id="UP000219439"/>
    </source>
</evidence>
<feature type="chain" id="PRO_5013012887" evidence="1">
    <location>
        <begin position="21"/>
        <end position="97"/>
    </location>
</feature>
<dbReference type="RefSeq" id="WP_141401219.1">
    <property type="nucleotide sequence ID" value="NZ_OBEL01000002.1"/>
</dbReference>
<evidence type="ECO:0000313" key="2">
    <source>
        <dbReference type="EMBL" id="SNZ19053.1"/>
    </source>
</evidence>
<accession>A0A285PCS9</accession>
<keyword evidence="3" id="KW-1185">Reference proteome</keyword>
<dbReference type="EMBL" id="OBEL01000002">
    <property type="protein sequence ID" value="SNZ19053.1"/>
    <property type="molecule type" value="Genomic_DNA"/>
</dbReference>
<keyword evidence="1" id="KW-0732">Signal</keyword>
<name>A0A285PCS9_9HYPH</name>
<sequence>MKTIATALLSIALLISPALAQLDFIVIGGMHQPAAKNVEKANIIAIRCSDGKKYFIYSYFRSSGPNYRAIEPPKWGNPIGGMDYPNFEDAVHAACYT</sequence>
<dbReference type="AlphaFoldDB" id="A0A285PCS9"/>
<organism evidence="2 3">
    <name type="scientific">Cohaesibacter gelatinilyticus</name>
    <dbReference type="NCBI Taxonomy" id="372072"/>
    <lineage>
        <taxon>Bacteria</taxon>
        <taxon>Pseudomonadati</taxon>
        <taxon>Pseudomonadota</taxon>
        <taxon>Alphaproteobacteria</taxon>
        <taxon>Hyphomicrobiales</taxon>
        <taxon>Cohaesibacteraceae</taxon>
    </lineage>
</organism>
<gene>
    <name evidence="2" type="ORF">SAMN06265368_2130</name>
</gene>
<protein>
    <submittedName>
        <fullName evidence="2">Uncharacterized protein</fullName>
    </submittedName>
</protein>
<evidence type="ECO:0000256" key="1">
    <source>
        <dbReference type="SAM" id="SignalP"/>
    </source>
</evidence>
<dbReference type="Proteomes" id="UP000219439">
    <property type="component" value="Unassembled WGS sequence"/>
</dbReference>
<proteinExistence type="predicted"/>
<reference evidence="2 3" key="1">
    <citation type="submission" date="2017-09" db="EMBL/GenBank/DDBJ databases">
        <authorList>
            <person name="Ehlers B."/>
            <person name="Leendertz F.H."/>
        </authorList>
    </citation>
    <scope>NUCLEOTIDE SEQUENCE [LARGE SCALE GENOMIC DNA]</scope>
    <source>
        <strain evidence="2 3">DSM 18289</strain>
    </source>
</reference>
<dbReference type="OrthoDB" id="9814546at2"/>
<feature type="signal peptide" evidence="1">
    <location>
        <begin position="1"/>
        <end position="20"/>
    </location>
</feature>